<proteinExistence type="predicted"/>
<dbReference type="SUPFAM" id="SSF46689">
    <property type="entry name" value="Homeodomain-like"/>
    <property type="match status" value="1"/>
</dbReference>
<accession>A0ABU8SMV5</accession>
<dbReference type="EMBL" id="JAWMWH010000004">
    <property type="protein sequence ID" value="MEJ6401227.1"/>
    <property type="molecule type" value="Genomic_DNA"/>
</dbReference>
<keyword evidence="6" id="KW-1185">Reference proteome</keyword>
<dbReference type="InterPro" id="IPR002514">
    <property type="entry name" value="Transposase_8"/>
</dbReference>
<dbReference type="EMBL" id="JAWMWH010000004">
    <property type="protein sequence ID" value="MEJ6401238.1"/>
    <property type="molecule type" value="Genomic_DNA"/>
</dbReference>
<dbReference type="EMBL" id="JAWMWH010000004">
    <property type="protein sequence ID" value="MEJ6401249.1"/>
    <property type="molecule type" value="Genomic_DNA"/>
</dbReference>
<feature type="coiled-coil region" evidence="1">
    <location>
        <begin position="59"/>
        <end position="86"/>
    </location>
</feature>
<dbReference type="InterPro" id="IPR009057">
    <property type="entry name" value="Homeodomain-like_sf"/>
</dbReference>
<evidence type="ECO:0000256" key="1">
    <source>
        <dbReference type="SAM" id="Coils"/>
    </source>
</evidence>
<evidence type="ECO:0000313" key="5">
    <source>
        <dbReference type="EMBL" id="MEJ6401249.1"/>
    </source>
</evidence>
<reference evidence="4 6" key="1">
    <citation type="submission" date="2023-10" db="EMBL/GenBank/DDBJ databases">
        <title>Nicoliella lavandulae sp. nov. isolated from Lavandula angustifolia flowers.</title>
        <authorList>
            <person name="Alcantara C."/>
            <person name="Zuniga M."/>
            <person name="Landete J.M."/>
            <person name="Monedero V."/>
        </authorList>
    </citation>
    <scope>NUCLEOTIDE SEQUENCE [LARGE SCALE GENOMIC DNA]</scope>
    <source>
        <strain evidence="4 6">Es01</strain>
    </source>
</reference>
<evidence type="ECO:0000313" key="6">
    <source>
        <dbReference type="Proteomes" id="UP001370590"/>
    </source>
</evidence>
<keyword evidence="1" id="KW-0175">Coiled coil</keyword>
<organism evidence="4 6">
    <name type="scientific">Nicoliella lavandulae</name>
    <dbReference type="NCBI Taxonomy" id="3082954"/>
    <lineage>
        <taxon>Bacteria</taxon>
        <taxon>Bacillati</taxon>
        <taxon>Bacillota</taxon>
        <taxon>Bacilli</taxon>
        <taxon>Lactobacillales</taxon>
        <taxon>Lactobacillaceae</taxon>
        <taxon>Nicoliella</taxon>
    </lineage>
</organism>
<protein>
    <submittedName>
        <fullName evidence="4">Transposase family protein</fullName>
    </submittedName>
</protein>
<dbReference type="EMBL" id="JAWMWH010000004">
    <property type="protein sequence ID" value="MEJ6401216.1"/>
    <property type="molecule type" value="Genomic_DNA"/>
</dbReference>
<dbReference type="Proteomes" id="UP001370590">
    <property type="component" value="Unassembled WGS sequence"/>
</dbReference>
<comment type="caution">
    <text evidence="4">The sequence shown here is derived from an EMBL/GenBank/DDBJ whole genome shotgun (WGS) entry which is preliminary data.</text>
</comment>
<dbReference type="Gene3D" id="1.10.10.10">
    <property type="entry name" value="Winged helix-like DNA-binding domain superfamily/Winged helix DNA-binding domain"/>
    <property type="match status" value="1"/>
</dbReference>
<sequence>MPKSYSKELRDSIIALAKQGRSISSLAKDYNISTNTINRWIKQAKTINVDGKSISYEKYIQMEKKLAETQEELEILKRAAVLLGKR</sequence>
<evidence type="ECO:0000313" key="2">
    <source>
        <dbReference type="EMBL" id="MEJ6401216.1"/>
    </source>
</evidence>
<name>A0ABU8SMV5_9LACO</name>
<evidence type="ECO:0000313" key="4">
    <source>
        <dbReference type="EMBL" id="MEJ6401238.1"/>
    </source>
</evidence>
<dbReference type="RefSeq" id="WP_339961066.1">
    <property type="nucleotide sequence ID" value="NZ_JAWMWH010000004.1"/>
</dbReference>
<dbReference type="Pfam" id="PF01527">
    <property type="entry name" value="HTH_Tnp_1"/>
    <property type="match status" value="1"/>
</dbReference>
<evidence type="ECO:0000313" key="3">
    <source>
        <dbReference type="EMBL" id="MEJ6401227.1"/>
    </source>
</evidence>
<gene>
    <name evidence="2" type="ORF">R4146_08710</name>
    <name evidence="3" type="ORF">R4146_08765</name>
    <name evidence="4" type="ORF">R4146_08825</name>
    <name evidence="5" type="ORF">R4146_08880</name>
</gene>
<dbReference type="InterPro" id="IPR036388">
    <property type="entry name" value="WH-like_DNA-bd_sf"/>
</dbReference>